<dbReference type="InterPro" id="IPR041239">
    <property type="entry name" value="DUF5605"/>
</dbReference>
<dbReference type="Gene3D" id="2.60.40.3950">
    <property type="match status" value="1"/>
</dbReference>
<dbReference type="Proteomes" id="UP000032503">
    <property type="component" value="Unassembled WGS sequence"/>
</dbReference>
<protein>
    <submittedName>
        <fullName evidence="4">Alpha-L-rhamnosidase</fullName>
    </submittedName>
</protein>
<name>A0ABR5CGK9_9MICO</name>
<sequence length="483" mass="55349">MATEHVSRFGRFELQVDGPHSGNPFIDVEFAATISGPDGSVRVPGFYDGDGVYRLRWLAEVEGPFTFTTASNARSLDGITGGFTVGSAAERAHGPVRVANTFHFAHADGARYRPIGTTSYVWTHQGDELEEQTLRTLADSPFTKMRMCVFPKSYLFNENEPQLFPFEGDARAGFDVRRPNPEYWRHLEKRIDQLAELGIEADLILFHAYDRWGFSTMDPVADDRYVAYAVARLASFANIWWSLANEYDLLFEKTTEDWERFAAIVTANDPADHLLSIHNCRDFYDYSRPWITHASIQRQDIYKTSETTNEWREAWRKPVVIDECAYEGNIDQGWGNITGEEMTRRFWEGALRGGYVGHGETYVDANDILWWAKGGSLRGTSPDRIEFLDSILAEGPTEGLEPIPLDWDIPRAGVENEYYLYYFGFNRPTYRRFLLEPSRSYTVDVIDTWNMTITRLAGVYRGRFRIDLPGRPYMAVRLIAVDD</sequence>
<feature type="domain" description="DUF5060" evidence="2">
    <location>
        <begin position="6"/>
        <end position="72"/>
    </location>
</feature>
<accession>A0ABR5CGK9</accession>
<dbReference type="Pfam" id="PF13204">
    <property type="entry name" value="Apiosidase"/>
    <property type="match status" value="1"/>
</dbReference>
<dbReference type="PANTHER" id="PTHR37836">
    <property type="entry name" value="LMO1036 PROTEIN"/>
    <property type="match status" value="1"/>
</dbReference>
<dbReference type="SUPFAM" id="SSF51445">
    <property type="entry name" value="(Trans)glycosidases"/>
    <property type="match status" value="1"/>
</dbReference>
<feature type="domain" description="Apiosidase-like catalytic" evidence="1">
    <location>
        <begin position="133"/>
        <end position="373"/>
    </location>
</feature>
<dbReference type="InterPro" id="IPR017853">
    <property type="entry name" value="GH"/>
</dbReference>
<comment type="caution">
    <text evidence="4">The sequence shown here is derived from an EMBL/GenBank/DDBJ whole genome shotgun (WGS) entry which is preliminary data.</text>
</comment>
<dbReference type="InterPro" id="IPR032260">
    <property type="entry name" value="DUF5060"/>
</dbReference>
<dbReference type="Gene3D" id="3.20.20.80">
    <property type="entry name" value="Glycosidases"/>
    <property type="match status" value="1"/>
</dbReference>
<feature type="domain" description="DUF5605" evidence="3">
    <location>
        <begin position="407"/>
        <end position="478"/>
    </location>
</feature>
<evidence type="ECO:0000313" key="4">
    <source>
        <dbReference type="EMBL" id="KJC64767.1"/>
    </source>
</evidence>
<dbReference type="InterPro" id="IPR013783">
    <property type="entry name" value="Ig-like_fold"/>
</dbReference>
<proteinExistence type="predicted"/>
<dbReference type="Gene3D" id="2.60.40.10">
    <property type="entry name" value="Immunoglobulins"/>
    <property type="match status" value="1"/>
</dbReference>
<dbReference type="Pfam" id="PF18310">
    <property type="entry name" value="DUF5605"/>
    <property type="match status" value="1"/>
</dbReference>
<evidence type="ECO:0000259" key="3">
    <source>
        <dbReference type="Pfam" id="PF18310"/>
    </source>
</evidence>
<gene>
    <name evidence="4" type="ORF">TZ00_09715</name>
</gene>
<dbReference type="InterPro" id="IPR025277">
    <property type="entry name" value="Apiosidase-like_cat_dom"/>
</dbReference>
<organism evidence="4 5">
    <name type="scientific">Agreia bicolorata</name>
    <dbReference type="NCBI Taxonomy" id="110935"/>
    <lineage>
        <taxon>Bacteria</taxon>
        <taxon>Bacillati</taxon>
        <taxon>Actinomycetota</taxon>
        <taxon>Actinomycetes</taxon>
        <taxon>Micrococcales</taxon>
        <taxon>Microbacteriaceae</taxon>
        <taxon>Agreia</taxon>
    </lineage>
</organism>
<evidence type="ECO:0000313" key="5">
    <source>
        <dbReference type="Proteomes" id="UP000032503"/>
    </source>
</evidence>
<reference evidence="4 5" key="1">
    <citation type="journal article" date="2001" name="Int. J. Syst. Evol. Microbiol.">
        <title>Agreia bicolorata gen. nov., sp. nov., to accommodate actinobacteria isolated from narrow reed grass infected by the nematode Heteroanguina graminophila.</title>
        <authorList>
            <person name="Evtushenko L.I."/>
            <person name="Dorofeeva L.V."/>
            <person name="Dobrovolskaya T.G."/>
            <person name="Streshinskaya G.M."/>
            <person name="Subbotin S.A."/>
            <person name="Tiedje J.M."/>
        </authorList>
    </citation>
    <scope>NUCLEOTIDE SEQUENCE [LARGE SCALE GENOMIC DNA]</scope>
    <source>
        <strain evidence="4 5">VKM Ac-1804</strain>
    </source>
</reference>
<dbReference type="Pfam" id="PF16586">
    <property type="entry name" value="DUF5060"/>
    <property type="match status" value="1"/>
</dbReference>
<dbReference type="PANTHER" id="PTHR37836:SF2">
    <property type="entry name" value="DUF4038 DOMAIN-CONTAINING PROTEIN"/>
    <property type="match status" value="1"/>
</dbReference>
<evidence type="ECO:0000259" key="2">
    <source>
        <dbReference type="Pfam" id="PF16586"/>
    </source>
</evidence>
<keyword evidence="5" id="KW-1185">Reference proteome</keyword>
<evidence type="ECO:0000259" key="1">
    <source>
        <dbReference type="Pfam" id="PF13204"/>
    </source>
</evidence>
<dbReference type="EMBL" id="JYFC01000003">
    <property type="protein sequence ID" value="KJC64767.1"/>
    <property type="molecule type" value="Genomic_DNA"/>
</dbReference>